<dbReference type="EMBL" id="CAMAPE010000041">
    <property type="protein sequence ID" value="CAH9102425.1"/>
    <property type="molecule type" value="Genomic_DNA"/>
</dbReference>
<dbReference type="OrthoDB" id="772256at2759"/>
<sequence>MSSQAQVDLMKNSHLPWIPFLVEGVSNPIRAQSEAVENSKVSPRRREPLLGLVVMNNNEDEKVQDGVDTAEAAVEELDYCCKYCTKRFYSKQALGGHQNAHRMERAVEKTAKKVGGRFMDVRNFGGDPFSPVSTLPSSLQSQFPGGSGGQISFYHDLLISHQLASSKRRPPLPATVPPRHYTVPFPPTEKRPVFPRMQNPHFTCTQGLPPATMVVASTSTMKSHVSPMHGYVKVVNSNRRNQESKDVELDLTLKL</sequence>
<keyword evidence="4" id="KW-0862">Zinc</keyword>
<evidence type="ECO:0000256" key="4">
    <source>
        <dbReference type="ARBA" id="ARBA00022833"/>
    </source>
</evidence>
<dbReference type="AlphaFoldDB" id="A0A9P0ZJK6"/>
<dbReference type="Proteomes" id="UP001152484">
    <property type="component" value="Unassembled WGS sequence"/>
</dbReference>
<dbReference type="Gene3D" id="3.30.160.60">
    <property type="entry name" value="Classic Zinc Finger"/>
    <property type="match status" value="1"/>
</dbReference>
<evidence type="ECO:0000256" key="6">
    <source>
        <dbReference type="PROSITE-ProRule" id="PRU00042"/>
    </source>
</evidence>
<dbReference type="PANTHER" id="PTHR47287">
    <property type="entry name" value="C2H2 AND C2HC ZINC FINGERS SUPERFAMILY PROTEIN"/>
    <property type="match status" value="1"/>
</dbReference>
<reference evidence="9" key="1">
    <citation type="submission" date="2022-07" db="EMBL/GenBank/DDBJ databases">
        <authorList>
            <person name="Macas J."/>
            <person name="Novak P."/>
            <person name="Neumann P."/>
        </authorList>
    </citation>
    <scope>NUCLEOTIDE SEQUENCE</scope>
</reference>
<dbReference type="GO" id="GO:0009788">
    <property type="term" value="P:negative regulation of abscisic acid-activated signaling pathway"/>
    <property type="evidence" value="ECO:0007669"/>
    <property type="project" value="InterPro"/>
</dbReference>
<evidence type="ECO:0000256" key="2">
    <source>
        <dbReference type="ARBA" id="ARBA00022723"/>
    </source>
</evidence>
<dbReference type="GO" id="GO:0005634">
    <property type="term" value="C:nucleus"/>
    <property type="evidence" value="ECO:0007669"/>
    <property type="project" value="UniProtKB-SubCell"/>
</dbReference>
<evidence type="ECO:0000256" key="3">
    <source>
        <dbReference type="ARBA" id="ARBA00022771"/>
    </source>
</evidence>
<gene>
    <name evidence="9" type="ORF">CEURO_LOCUS15767</name>
</gene>
<dbReference type="SUPFAM" id="SSF57667">
    <property type="entry name" value="beta-beta-alpha zinc fingers"/>
    <property type="match status" value="1"/>
</dbReference>
<dbReference type="PROSITE" id="PS50157">
    <property type="entry name" value="ZINC_FINGER_C2H2_2"/>
    <property type="match status" value="1"/>
</dbReference>
<evidence type="ECO:0000313" key="9">
    <source>
        <dbReference type="EMBL" id="CAH9102425.1"/>
    </source>
</evidence>
<name>A0A9P0ZJK6_CUSEU</name>
<dbReference type="PROSITE" id="PS00028">
    <property type="entry name" value="ZINC_FINGER_C2H2_1"/>
    <property type="match status" value="1"/>
</dbReference>
<evidence type="ECO:0000256" key="1">
    <source>
        <dbReference type="ARBA" id="ARBA00004123"/>
    </source>
</evidence>
<protein>
    <recommendedName>
        <fullName evidence="8">C2H2-type domain-containing protein</fullName>
    </recommendedName>
</protein>
<dbReference type="InterPro" id="IPR013087">
    <property type="entry name" value="Znf_C2H2_type"/>
</dbReference>
<proteinExistence type="predicted"/>
<feature type="domain" description="C2H2-type" evidence="8">
    <location>
        <begin position="79"/>
        <end position="106"/>
    </location>
</feature>
<dbReference type="GO" id="GO:0008270">
    <property type="term" value="F:zinc ion binding"/>
    <property type="evidence" value="ECO:0007669"/>
    <property type="project" value="UniProtKB-KW"/>
</dbReference>
<keyword evidence="10" id="KW-1185">Reference proteome</keyword>
<evidence type="ECO:0000259" key="8">
    <source>
        <dbReference type="PROSITE" id="PS50157"/>
    </source>
</evidence>
<dbReference type="Pfam" id="PF13912">
    <property type="entry name" value="zf-C2H2_6"/>
    <property type="match status" value="1"/>
</dbReference>
<evidence type="ECO:0000256" key="5">
    <source>
        <dbReference type="ARBA" id="ARBA00023242"/>
    </source>
</evidence>
<dbReference type="PANTHER" id="PTHR47287:SF15">
    <property type="entry name" value="ZINC FINGER PROTEIN 3-LIKE"/>
    <property type="match status" value="1"/>
</dbReference>
<feature type="region of interest" description="Disordered" evidence="7">
    <location>
        <begin position="166"/>
        <end position="190"/>
    </location>
</feature>
<keyword evidence="5" id="KW-0539">Nucleus</keyword>
<evidence type="ECO:0000313" key="10">
    <source>
        <dbReference type="Proteomes" id="UP001152484"/>
    </source>
</evidence>
<organism evidence="9 10">
    <name type="scientific">Cuscuta europaea</name>
    <name type="common">European dodder</name>
    <dbReference type="NCBI Taxonomy" id="41803"/>
    <lineage>
        <taxon>Eukaryota</taxon>
        <taxon>Viridiplantae</taxon>
        <taxon>Streptophyta</taxon>
        <taxon>Embryophyta</taxon>
        <taxon>Tracheophyta</taxon>
        <taxon>Spermatophyta</taxon>
        <taxon>Magnoliopsida</taxon>
        <taxon>eudicotyledons</taxon>
        <taxon>Gunneridae</taxon>
        <taxon>Pentapetalae</taxon>
        <taxon>asterids</taxon>
        <taxon>lamiids</taxon>
        <taxon>Solanales</taxon>
        <taxon>Convolvulaceae</taxon>
        <taxon>Cuscuteae</taxon>
        <taxon>Cuscuta</taxon>
        <taxon>Cuscuta subgen. Cuscuta</taxon>
    </lineage>
</organism>
<comment type="subcellular location">
    <subcellularLocation>
        <location evidence="1">Nucleus</location>
    </subcellularLocation>
</comment>
<comment type="caution">
    <text evidence="9">The sequence shown here is derived from an EMBL/GenBank/DDBJ whole genome shotgun (WGS) entry which is preliminary data.</text>
</comment>
<keyword evidence="3 6" id="KW-0863">Zinc-finger</keyword>
<evidence type="ECO:0000256" key="7">
    <source>
        <dbReference type="SAM" id="MobiDB-lite"/>
    </source>
</evidence>
<dbReference type="InterPro" id="IPR036236">
    <property type="entry name" value="Znf_C2H2_sf"/>
</dbReference>
<keyword evidence="2" id="KW-0479">Metal-binding</keyword>
<dbReference type="InterPro" id="IPR044246">
    <property type="entry name" value="ZFP3-like"/>
</dbReference>
<accession>A0A9P0ZJK6</accession>